<comment type="catalytic activity">
    <reaction evidence="6 7">
        <text>RNA(n) + a ribonucleoside 5'-triphosphate = RNA(n+1) + diphosphate</text>
        <dbReference type="Rhea" id="RHEA:21248"/>
        <dbReference type="Rhea" id="RHEA-COMP:14527"/>
        <dbReference type="Rhea" id="RHEA-COMP:17342"/>
        <dbReference type="ChEBI" id="CHEBI:33019"/>
        <dbReference type="ChEBI" id="CHEBI:61557"/>
        <dbReference type="ChEBI" id="CHEBI:140395"/>
        <dbReference type="EC" id="2.7.7.6"/>
    </reaction>
</comment>
<keyword evidence="4" id="KW-0479">Metal-binding</keyword>
<organism evidence="9 10">
    <name type="scientific">Candidatus Hodgkinia cicadicola</name>
    <dbReference type="NCBI Taxonomy" id="573658"/>
    <lineage>
        <taxon>Bacteria</taxon>
        <taxon>Pseudomonadati</taxon>
        <taxon>Pseudomonadota</taxon>
        <taxon>Alphaproteobacteria</taxon>
        <taxon>Hyphomicrobiales</taxon>
        <taxon>Candidatus Hodgkinia</taxon>
    </lineage>
</organism>
<comment type="function">
    <text evidence="7">DNA-dependent RNA polymerase catalyzes the transcription of DNA into RNA using the four ribonucleoside triphosphates as substrates.</text>
</comment>
<dbReference type="GO" id="GO:0003899">
    <property type="term" value="F:DNA-directed RNA polymerase activity"/>
    <property type="evidence" value="ECO:0007669"/>
    <property type="project" value="UniProtKB-EC"/>
</dbReference>
<dbReference type="Gene3D" id="1.10.150.390">
    <property type="match status" value="1"/>
</dbReference>
<evidence type="ECO:0000256" key="3">
    <source>
        <dbReference type="ARBA" id="ARBA00022695"/>
    </source>
</evidence>
<dbReference type="Pfam" id="PF04983">
    <property type="entry name" value="RNA_pol_Rpb1_3"/>
    <property type="match status" value="1"/>
</dbReference>
<dbReference type="Gene3D" id="4.10.860.120">
    <property type="entry name" value="RNA polymerase II, clamp domain"/>
    <property type="match status" value="1"/>
</dbReference>
<evidence type="ECO:0000256" key="4">
    <source>
        <dbReference type="ARBA" id="ARBA00022723"/>
    </source>
</evidence>
<dbReference type="InterPro" id="IPR007066">
    <property type="entry name" value="RNA_pol_Rpb1_3"/>
</dbReference>
<feature type="domain" description="RNA polymerase N-terminal" evidence="8">
    <location>
        <begin position="225"/>
        <end position="504"/>
    </location>
</feature>
<keyword evidence="5 7" id="KW-0804">Transcription</keyword>
<evidence type="ECO:0000313" key="9">
    <source>
        <dbReference type="EMBL" id="PIM95169.1"/>
    </source>
</evidence>
<dbReference type="SMART" id="SM00663">
    <property type="entry name" value="RPOLA_N"/>
    <property type="match status" value="1"/>
</dbReference>
<dbReference type="EMBL" id="NXGL01000001">
    <property type="protein sequence ID" value="PIM95169.1"/>
    <property type="molecule type" value="Genomic_DNA"/>
</dbReference>
<dbReference type="InterPro" id="IPR038120">
    <property type="entry name" value="Rpb1_funnel_sf"/>
</dbReference>
<keyword evidence="1 7" id="KW-0240">DNA-directed RNA polymerase</keyword>
<dbReference type="GO" id="GO:0000428">
    <property type="term" value="C:DNA-directed RNA polymerase complex"/>
    <property type="evidence" value="ECO:0007669"/>
    <property type="project" value="UniProtKB-KW"/>
</dbReference>
<dbReference type="EC" id="2.7.7.6" evidence="7"/>
<name>A0ABX4MF96_9HYPH</name>
<keyword evidence="10" id="KW-1185">Reference proteome</keyword>
<proteinExistence type="inferred from homology"/>
<dbReference type="InterPro" id="IPR007080">
    <property type="entry name" value="RNA_pol_Rpb1_1"/>
</dbReference>
<evidence type="ECO:0000256" key="1">
    <source>
        <dbReference type="ARBA" id="ARBA00022478"/>
    </source>
</evidence>
<dbReference type="Proteomes" id="UP000229707">
    <property type="component" value="Unassembled WGS sequence"/>
</dbReference>
<dbReference type="Gene3D" id="1.10.274.100">
    <property type="entry name" value="RNA polymerase Rpb1, domain 3"/>
    <property type="match status" value="1"/>
</dbReference>
<evidence type="ECO:0000313" key="10">
    <source>
        <dbReference type="Proteomes" id="UP000229707"/>
    </source>
</evidence>
<dbReference type="PANTHER" id="PTHR19376:SF54">
    <property type="entry name" value="DNA-DIRECTED RNA POLYMERASE SUBUNIT BETA"/>
    <property type="match status" value="1"/>
</dbReference>
<evidence type="ECO:0000256" key="7">
    <source>
        <dbReference type="RuleBase" id="RU004279"/>
    </source>
</evidence>
<evidence type="ECO:0000256" key="5">
    <source>
        <dbReference type="ARBA" id="ARBA00023163"/>
    </source>
</evidence>
<dbReference type="Gene3D" id="1.10.1790.20">
    <property type="match status" value="1"/>
</dbReference>
<dbReference type="InterPro" id="IPR006592">
    <property type="entry name" value="RNA_pol_N"/>
</dbReference>
<dbReference type="Gene3D" id="2.40.50.100">
    <property type="match status" value="2"/>
</dbReference>
<comment type="similarity">
    <text evidence="7">Belongs to the RNA polymerase beta' chain family.</text>
</comment>
<comment type="caution">
    <text evidence="9">The sequence shown here is derived from an EMBL/GenBank/DDBJ whole genome shotgun (WGS) entry which is preliminary data.</text>
</comment>
<sequence length="1323" mass="148650">MLSIFKNNITNIKFRIASPETILSWSYGEISNADYFDPSTKKPIVGGLFCSKVFGFKNRTECLCETSEPNEMTCCKKCGMYVGVNRWEQRSRFGHINLTTPVVHTLFYKTMPNVLSTLLNVEMTTMRDLVDCKLHVVTRSTSKDCVEGRIISTMEYRKLRTKGKNYEVASGASAISVLLSKDKLRKLKNLLMKRRVDTTSNELLEQVEQKIEVIDGFIANNVSLDRMFIRILPVLPVGLRPMITLDDGKQVSSDLNELYKRIVIVNNNIMRKRQAGLGVDNFGEYINDLRLLQKTVDDLIDSSSNTEIPSRYNATSLKCLTETLRGKRGRFRYNVLGKRVDYSGRSVIVPGPDLSINECAIPRSMAFELFKPLIYSKLMLKLKIKEINHIIDSDLSLAYELLNEIVKYCPVLLNRAPTLHKLSMRSFWVKLTNEKVIRLHPLVCSGFNADFDGDQMAVHVPLSFGARIETILLLMTNTNMYHPAHGDPCILPSQDMVLGLYYMSLTSDEYTDVCFRSYNEVNMFLSSGKVNLHTKVKFQLKQNNKYITIYSTPGRLLISELIPYKCNFVYEWYHPELNKQMISDIVEFVNERCGQAQMVVLCERLMRVGFKYATQSGISLTKSELKDTSYKKSLIKHIRSVIIKTWSTLARGRTLPMFSSVWSKVLTKIYADINLTTTKCGLNQTSMQMIINSGARGTLSQVRQLIGSRGNVVGFGNKVCNMPIINAYNNGLSLIQFFCCTYASRRGLIDTVLKTASSGYLTRKLVESTREWVVNEEDCNTEAGLGVKPIIDQNFIKHRLIGRFLAKTICWKGRIIAKRNDLITKDNVSRILVCCDNRLWIRSPLTCQAKSGICKFCYGIELGRCELVQYGESIGVLAAQSIGEPGTQLTLRTFHGHNDIDENVGNKKIKNCLVASFSGVVKVKHLSCVCSNTNDVVVVNSECTLSITQNGDEVWDYKLSRGTRLLVSNGMVVNIGEILCFEYIKTDSLVSLANGLTTFEDLMYYLNLKTQINNKTGWIMTNVTPNVGNNKLMLVCLNVGKNIKLHYGFVGNTNKLVINSNMKVDLFDMFSEPLSDDSIEIDTTLSEGLERLSMLFDNNVVEDNTSIVCPTNGILRYGTDGNGNRMFIIDPVKLDERPVVCSGSDVELFIENNKMIKQGQVIIPGDKDLTSYAKTLGCNNFFNYFIETVQEIYGSHGVNVNSKHIEMVLRSMTNTVSTFDVSDSGNKIKEGNNTHDIVRTNGGINGLNGEQILVVRKVDSITDVCVGQSSILSAISFQGAIKVAIKAIMLGNRFDVTGIKDKIMLGKVPPFGTGMFINKINEK</sequence>
<dbReference type="InterPro" id="IPR045867">
    <property type="entry name" value="DNA-dir_RpoC_beta_prime"/>
</dbReference>
<keyword evidence="2 7" id="KW-0808">Transferase</keyword>
<keyword evidence="3 7" id="KW-0548">Nucleotidyltransferase</keyword>
<dbReference type="InterPro" id="IPR000722">
    <property type="entry name" value="RNA_pol_asu"/>
</dbReference>
<evidence type="ECO:0000256" key="2">
    <source>
        <dbReference type="ARBA" id="ARBA00022679"/>
    </source>
</evidence>
<dbReference type="SUPFAM" id="SSF64484">
    <property type="entry name" value="beta and beta-prime subunits of DNA dependent RNA-polymerase"/>
    <property type="match status" value="1"/>
</dbReference>
<dbReference type="Pfam" id="PF00623">
    <property type="entry name" value="RNA_pol_Rpb1_2"/>
    <property type="match status" value="2"/>
</dbReference>
<dbReference type="Pfam" id="PF04997">
    <property type="entry name" value="RNA_pol_Rpb1_1"/>
    <property type="match status" value="1"/>
</dbReference>
<gene>
    <name evidence="9" type="primary">rpoC</name>
    <name evidence="9" type="ORF">MAGCAS_10</name>
</gene>
<evidence type="ECO:0000259" key="8">
    <source>
        <dbReference type="SMART" id="SM00663"/>
    </source>
</evidence>
<protein>
    <recommendedName>
        <fullName evidence="7">DNA-directed RNA polymerase subunit</fullName>
        <ecNumber evidence="7">2.7.7.6</ecNumber>
    </recommendedName>
</protein>
<dbReference type="InterPro" id="IPR042102">
    <property type="entry name" value="RNA_pol_Rpb1_3_sf"/>
</dbReference>
<dbReference type="PANTHER" id="PTHR19376">
    <property type="entry name" value="DNA-DIRECTED RNA POLYMERASE"/>
    <property type="match status" value="1"/>
</dbReference>
<dbReference type="Gene3D" id="1.10.40.90">
    <property type="match status" value="1"/>
</dbReference>
<accession>A0ABX4MF96</accession>
<dbReference type="Gene3D" id="2.40.40.20">
    <property type="match status" value="1"/>
</dbReference>
<reference evidence="9" key="1">
    <citation type="submission" date="2017-09" db="EMBL/GenBank/DDBJ databases">
        <authorList>
            <person name="Campbell M.A."/>
            <person name="Lukasik P."/>
            <person name="Simon C."/>
            <person name="McCutcheon J.P."/>
        </authorList>
    </citation>
    <scope>NUCLEOTIDE SEQUENCE [LARGE SCALE GENOMIC DNA]</scope>
    <source>
        <strain evidence="9">MAGCAS</strain>
    </source>
</reference>
<evidence type="ECO:0000256" key="6">
    <source>
        <dbReference type="ARBA" id="ARBA00048552"/>
    </source>
</evidence>
<dbReference type="Gene3D" id="1.10.132.30">
    <property type="match status" value="1"/>
</dbReference>
<dbReference type="Pfam" id="PF04998">
    <property type="entry name" value="RNA_pol_Rpb1_5"/>
    <property type="match status" value="1"/>
</dbReference>
<dbReference type="InterPro" id="IPR007081">
    <property type="entry name" value="RNA_pol_Rpb1_5"/>
</dbReference>
<dbReference type="InterPro" id="IPR044893">
    <property type="entry name" value="RNA_pol_Rpb1_clamp_domain"/>
</dbReference>